<evidence type="ECO:0000256" key="7">
    <source>
        <dbReference type="ARBA" id="ARBA00032930"/>
    </source>
</evidence>
<dbReference type="GO" id="GO:0003677">
    <property type="term" value="F:DNA binding"/>
    <property type="evidence" value="ECO:0007669"/>
    <property type="project" value="UniProtKB-KW"/>
</dbReference>
<keyword evidence="6" id="KW-0539">Nucleus</keyword>
<feature type="domain" description="DNA polymerase alpha/delta/epsilon subunit B" evidence="9">
    <location>
        <begin position="468"/>
        <end position="767"/>
    </location>
</feature>
<evidence type="ECO:0000256" key="2">
    <source>
        <dbReference type="ARBA" id="ARBA00009560"/>
    </source>
</evidence>
<dbReference type="RefSeq" id="XP_033602581.1">
    <property type="nucleotide sequence ID" value="XM_033746633.1"/>
</dbReference>
<evidence type="ECO:0000256" key="1">
    <source>
        <dbReference type="ARBA" id="ARBA00004123"/>
    </source>
</evidence>
<sequence length="812" mass="86399">MSTINPRRTAPSSLGQKAPIPSSSPGFGTPVHPILSQPINAIPAPAAIKPIVPILLPPNLLRPVAVRVFTRNHDLNLQSSALGSLATFIGRHCGQGWREQGLAERVLEEVARSWKKAGGSVIINGDSGMLKDILKGLESCMVGGRIIQGKSGTPSVSRQGSFAFGPDAALHNGISERPAIDERQDSFGMSSLGVEDNEDEEDASKDPRDWLKVIGGFDQPRLVYNVGKRHFEKSTTKPSLLAPPSHRIEMFRQRYHVVHQRILRNEAFQVPTFSANTHKSSLQSVASNGQYNKITPIANLLGRGGSTHLLFGLLTVAPTGTLALSDLTGSIALDLQHARPIPEDGAWFAPGMMALIDGSYEEDDSNPSAGSASALGGTGGIGGTIGGKFVCFSVGHPPVERRNTTLGIKDATADDALAGPAFGWTDFLGVGSERGNGSRMRRLCQRLLAPPLEVDLGTPSPPARSGIIAIASELNLAEPATLSALRTMLSSYSSLPVPSYPLAMVLMGNFATNAALSGASGSGSIEYKESFDSLASLLSEFPQLIARTTLIFVPGDHDAWASAHSAGAAVPLPRKAIPDIFTSRIRRVVAEANREVHGVAANRKGIKEGEAIWTTNPSRLSWFGVAGEMVLLRDDMLGRLRRTAIRFNERDDEAEGEENVAATQTRNAEYSMSGGLPSSPPRQATQDAQSMEVDVTGDEASTNPLDSGVDPHVQTARALAFTLLSQSHLSPFPMSVRPQHWSYGSALSLYPLPNVLVIADSEAPPFALSYAGCAVLNPGRCARDTSARKGNKGARWVEWDIGGSGGRVREEG</sequence>
<dbReference type="InterPro" id="IPR007185">
    <property type="entry name" value="DNA_pol_a/d/e_bsu"/>
</dbReference>
<evidence type="ECO:0000313" key="11">
    <source>
        <dbReference type="Proteomes" id="UP000799437"/>
    </source>
</evidence>
<keyword evidence="11" id="KW-1185">Reference proteome</keyword>
<evidence type="ECO:0000256" key="6">
    <source>
        <dbReference type="ARBA" id="ARBA00023242"/>
    </source>
</evidence>
<dbReference type="GO" id="GO:0042276">
    <property type="term" value="P:error-prone translesion synthesis"/>
    <property type="evidence" value="ECO:0007669"/>
    <property type="project" value="TreeGrafter"/>
</dbReference>
<feature type="region of interest" description="Disordered" evidence="8">
    <location>
        <begin position="177"/>
        <end position="207"/>
    </location>
</feature>
<dbReference type="GO" id="GO:0006261">
    <property type="term" value="P:DNA-templated DNA replication"/>
    <property type="evidence" value="ECO:0007669"/>
    <property type="project" value="InterPro"/>
</dbReference>
<dbReference type="GeneID" id="54487687"/>
<keyword evidence="5" id="KW-0238">DNA-binding</keyword>
<accession>A0A6A6WDS4</accession>
<evidence type="ECO:0000256" key="5">
    <source>
        <dbReference type="ARBA" id="ARBA00023125"/>
    </source>
</evidence>
<proteinExistence type="inferred from homology"/>
<dbReference type="AlphaFoldDB" id="A0A6A6WDS4"/>
<dbReference type="OrthoDB" id="10254730at2759"/>
<evidence type="ECO:0000256" key="8">
    <source>
        <dbReference type="SAM" id="MobiDB-lite"/>
    </source>
</evidence>
<evidence type="ECO:0000256" key="4">
    <source>
        <dbReference type="ARBA" id="ARBA00022705"/>
    </source>
</evidence>
<keyword evidence="4" id="KW-0235">DNA replication</keyword>
<dbReference type="GO" id="GO:0008622">
    <property type="term" value="C:epsilon DNA polymerase complex"/>
    <property type="evidence" value="ECO:0007669"/>
    <property type="project" value="InterPro"/>
</dbReference>
<evidence type="ECO:0000256" key="3">
    <source>
        <dbReference type="ARBA" id="ARBA00016011"/>
    </source>
</evidence>
<dbReference type="Proteomes" id="UP000799437">
    <property type="component" value="Unassembled WGS sequence"/>
</dbReference>
<feature type="compositionally biased region" description="Polar residues" evidence="8">
    <location>
        <begin position="1"/>
        <end position="26"/>
    </location>
</feature>
<reference evidence="10" key="1">
    <citation type="journal article" date="2020" name="Stud. Mycol.">
        <title>101 Dothideomycetes genomes: a test case for predicting lifestyles and emergence of pathogens.</title>
        <authorList>
            <person name="Haridas S."/>
            <person name="Albert R."/>
            <person name="Binder M."/>
            <person name="Bloem J."/>
            <person name="Labutti K."/>
            <person name="Salamov A."/>
            <person name="Andreopoulos B."/>
            <person name="Baker S."/>
            <person name="Barry K."/>
            <person name="Bills G."/>
            <person name="Bluhm B."/>
            <person name="Cannon C."/>
            <person name="Castanera R."/>
            <person name="Culley D."/>
            <person name="Daum C."/>
            <person name="Ezra D."/>
            <person name="Gonzalez J."/>
            <person name="Henrissat B."/>
            <person name="Kuo A."/>
            <person name="Liang C."/>
            <person name="Lipzen A."/>
            <person name="Lutzoni F."/>
            <person name="Magnuson J."/>
            <person name="Mondo S."/>
            <person name="Nolan M."/>
            <person name="Ohm R."/>
            <person name="Pangilinan J."/>
            <person name="Park H.-J."/>
            <person name="Ramirez L."/>
            <person name="Alfaro M."/>
            <person name="Sun H."/>
            <person name="Tritt A."/>
            <person name="Yoshinaga Y."/>
            <person name="Zwiers L.-H."/>
            <person name="Turgeon B."/>
            <person name="Goodwin S."/>
            <person name="Spatafora J."/>
            <person name="Crous P."/>
            <person name="Grigoriev I."/>
        </authorList>
    </citation>
    <scope>NUCLEOTIDE SEQUENCE</scope>
    <source>
        <strain evidence="10">CBS 121739</strain>
    </source>
</reference>
<dbReference type="Pfam" id="PF04042">
    <property type="entry name" value="DNA_pol_E_B"/>
    <property type="match status" value="1"/>
</dbReference>
<comment type="subcellular location">
    <subcellularLocation>
        <location evidence="1">Nucleus</location>
    </subcellularLocation>
</comment>
<feature type="region of interest" description="Disordered" evidence="8">
    <location>
        <begin position="651"/>
        <end position="709"/>
    </location>
</feature>
<dbReference type="InterPro" id="IPR016266">
    <property type="entry name" value="POLE2"/>
</dbReference>
<evidence type="ECO:0000313" key="10">
    <source>
        <dbReference type="EMBL" id="KAF2760130.1"/>
    </source>
</evidence>
<gene>
    <name evidence="10" type="ORF">EJ05DRAFT_498100</name>
</gene>
<name>A0A6A6WDS4_9PEZI</name>
<feature type="compositionally biased region" description="Polar residues" evidence="8">
    <location>
        <begin position="661"/>
        <end position="670"/>
    </location>
</feature>
<dbReference type="PANTHER" id="PTHR12708:SF0">
    <property type="entry name" value="DNA POLYMERASE EPSILON SUBUNIT 2"/>
    <property type="match status" value="1"/>
</dbReference>
<evidence type="ECO:0000259" key="9">
    <source>
        <dbReference type="Pfam" id="PF04042"/>
    </source>
</evidence>
<protein>
    <recommendedName>
        <fullName evidence="3">DNA polymerase epsilon subunit B</fullName>
    </recommendedName>
    <alternativeName>
        <fullName evidence="7">DNA polymerase II subunit 2</fullName>
    </alternativeName>
</protein>
<feature type="region of interest" description="Disordered" evidence="8">
    <location>
        <begin position="1"/>
        <end position="29"/>
    </location>
</feature>
<dbReference type="EMBL" id="ML996568">
    <property type="protein sequence ID" value="KAF2760130.1"/>
    <property type="molecule type" value="Genomic_DNA"/>
</dbReference>
<comment type="similarity">
    <text evidence="2">Belongs to the DNA polymerase epsilon subunit B family.</text>
</comment>
<dbReference type="PANTHER" id="PTHR12708">
    <property type="entry name" value="DNA POLYMERASE EPSILON SUBUNIT B"/>
    <property type="match status" value="1"/>
</dbReference>
<organism evidence="10 11">
    <name type="scientific">Pseudovirgaria hyperparasitica</name>
    <dbReference type="NCBI Taxonomy" id="470096"/>
    <lineage>
        <taxon>Eukaryota</taxon>
        <taxon>Fungi</taxon>
        <taxon>Dikarya</taxon>
        <taxon>Ascomycota</taxon>
        <taxon>Pezizomycotina</taxon>
        <taxon>Dothideomycetes</taxon>
        <taxon>Dothideomycetes incertae sedis</taxon>
        <taxon>Acrospermales</taxon>
        <taxon>Acrospermaceae</taxon>
        <taxon>Pseudovirgaria</taxon>
    </lineage>
</organism>